<feature type="transmembrane region" description="Helical" evidence="2">
    <location>
        <begin position="235"/>
        <end position="255"/>
    </location>
</feature>
<gene>
    <name evidence="3" type="ORF">ACFQT0_17935</name>
</gene>
<sequence>MEEVQQLLRTETTSPLPSDSDGHDPFVDLTTALAEGQERMSKTLEEVGQLVQKGITYYPSQQLATFLQEAMEPFAPVAEMQPTLARNQQLLKEIQLLLQGHHASNAPDYQAITKSVQGLTGSLKPEFGQLANQTSEVQKTLQAVQLQLKGLRPTDAPDSKAIVESVQGLASSLKPEFGQLAKQSAEVQNMLVVIKSQILKPSLVEQKVDGLDEMVRALNKWSVEHEEAYNRHNTLTLLTLLISIGTMIGLAVHFLRG</sequence>
<reference evidence="4" key="1">
    <citation type="journal article" date="2019" name="Int. J. Syst. Evol. Microbiol.">
        <title>The Global Catalogue of Microorganisms (GCM) 10K type strain sequencing project: providing services to taxonomists for standard genome sequencing and annotation.</title>
        <authorList>
            <consortium name="The Broad Institute Genomics Platform"/>
            <consortium name="The Broad Institute Genome Sequencing Center for Infectious Disease"/>
            <person name="Wu L."/>
            <person name="Ma J."/>
        </authorList>
    </citation>
    <scope>NUCLEOTIDE SEQUENCE [LARGE SCALE GENOMIC DNA]</scope>
    <source>
        <strain evidence="4">JCM 19635</strain>
    </source>
</reference>
<keyword evidence="2" id="KW-0472">Membrane</keyword>
<name>A0ABW2U9E0_9BACT</name>
<protein>
    <submittedName>
        <fullName evidence="3">Uncharacterized protein</fullName>
    </submittedName>
</protein>
<evidence type="ECO:0000256" key="2">
    <source>
        <dbReference type="SAM" id="Phobius"/>
    </source>
</evidence>
<dbReference type="RefSeq" id="WP_380204535.1">
    <property type="nucleotide sequence ID" value="NZ_JBHTEK010000001.1"/>
</dbReference>
<feature type="compositionally biased region" description="Polar residues" evidence="1">
    <location>
        <begin position="7"/>
        <end position="17"/>
    </location>
</feature>
<evidence type="ECO:0000313" key="3">
    <source>
        <dbReference type="EMBL" id="MFC7669022.1"/>
    </source>
</evidence>
<accession>A0ABW2U9E0</accession>
<keyword evidence="4" id="KW-1185">Reference proteome</keyword>
<keyword evidence="2" id="KW-1133">Transmembrane helix</keyword>
<evidence type="ECO:0000256" key="1">
    <source>
        <dbReference type="SAM" id="MobiDB-lite"/>
    </source>
</evidence>
<feature type="region of interest" description="Disordered" evidence="1">
    <location>
        <begin position="1"/>
        <end position="25"/>
    </location>
</feature>
<keyword evidence="2" id="KW-0812">Transmembrane</keyword>
<dbReference type="EMBL" id="JBHTEK010000001">
    <property type="protein sequence ID" value="MFC7669022.1"/>
    <property type="molecule type" value="Genomic_DNA"/>
</dbReference>
<proteinExistence type="predicted"/>
<comment type="caution">
    <text evidence="3">The sequence shown here is derived from an EMBL/GenBank/DDBJ whole genome shotgun (WGS) entry which is preliminary data.</text>
</comment>
<dbReference type="Proteomes" id="UP001596513">
    <property type="component" value="Unassembled WGS sequence"/>
</dbReference>
<organism evidence="3 4">
    <name type="scientific">Hymenobacter humi</name>
    <dbReference type="NCBI Taxonomy" id="1411620"/>
    <lineage>
        <taxon>Bacteria</taxon>
        <taxon>Pseudomonadati</taxon>
        <taxon>Bacteroidota</taxon>
        <taxon>Cytophagia</taxon>
        <taxon>Cytophagales</taxon>
        <taxon>Hymenobacteraceae</taxon>
        <taxon>Hymenobacter</taxon>
    </lineage>
</organism>
<evidence type="ECO:0000313" key="4">
    <source>
        <dbReference type="Proteomes" id="UP001596513"/>
    </source>
</evidence>